<reference evidence="1 2" key="1">
    <citation type="journal article" date="2015" name="Int. J. Syst. Evol. Microbiol.">
        <title>Carboxylicivirga linearis sp. nov., isolated from a sea cucumber culture pond.</title>
        <authorList>
            <person name="Wang F.Q."/>
            <person name="Zhou Y.X."/>
            <person name="Lin X.Z."/>
            <person name="Chen G.J."/>
            <person name="Du Z.J."/>
        </authorList>
    </citation>
    <scope>NUCLEOTIDE SEQUENCE [LARGE SCALE GENOMIC DNA]</scope>
    <source>
        <strain evidence="1 2">FB218</strain>
    </source>
</reference>
<dbReference type="Pfam" id="PF07676">
    <property type="entry name" value="PD40"/>
    <property type="match status" value="2"/>
</dbReference>
<protein>
    <submittedName>
        <fullName evidence="1">Tetratricopeptide repeat protein</fullName>
    </submittedName>
</protein>
<dbReference type="SUPFAM" id="SSF48452">
    <property type="entry name" value="TPR-like"/>
    <property type="match status" value="1"/>
</dbReference>
<dbReference type="InterPro" id="IPR011990">
    <property type="entry name" value="TPR-like_helical_dom_sf"/>
</dbReference>
<proteinExistence type="predicted"/>
<dbReference type="InterPro" id="IPR011042">
    <property type="entry name" value="6-blade_b-propeller_TolB-like"/>
</dbReference>
<dbReference type="Pfam" id="PF14559">
    <property type="entry name" value="TPR_19"/>
    <property type="match status" value="1"/>
</dbReference>
<accession>A0ABS5JVX7</accession>
<comment type="caution">
    <text evidence="1">The sequence shown here is derived from an EMBL/GenBank/DDBJ whole genome shotgun (WGS) entry which is preliminary data.</text>
</comment>
<organism evidence="1 2">
    <name type="scientific">Carboxylicivirga linearis</name>
    <dbReference type="NCBI Taxonomy" id="1628157"/>
    <lineage>
        <taxon>Bacteria</taxon>
        <taxon>Pseudomonadati</taxon>
        <taxon>Bacteroidota</taxon>
        <taxon>Bacteroidia</taxon>
        <taxon>Marinilabiliales</taxon>
        <taxon>Marinilabiliaceae</taxon>
        <taxon>Carboxylicivirga</taxon>
    </lineage>
</organism>
<keyword evidence="2" id="KW-1185">Reference proteome</keyword>
<gene>
    <name evidence="1" type="ORF">KEM10_09355</name>
</gene>
<dbReference type="Gene3D" id="2.120.10.30">
    <property type="entry name" value="TolB, C-terminal domain"/>
    <property type="match status" value="1"/>
</dbReference>
<dbReference type="InterPro" id="IPR011659">
    <property type="entry name" value="WD40"/>
</dbReference>
<evidence type="ECO:0000313" key="1">
    <source>
        <dbReference type="EMBL" id="MBS2098486.1"/>
    </source>
</evidence>
<sequence length="513" mass="59388">MKRIVTILFISLLSLHLLGQTDYKKRADRYYKYYNYQRALKDYKRLYRKDKDNSELLSLICNCIVKDNTQREEAIPYLERLLEIKPNDIEGNYNFAQALYHAHDFEKAENVVLQNKSLFDSDSEYSKKSNLLLQYIQNAKALMQNPIDVTFINLGEDINTARNEINPFVTVDEQTLFYSSDKKYNSYAGIYYFNVYVSEMDKNIHQKGKVIGSKVNSIFDEMVAGIEPNGKVLMVYHNRQKEDKMAYANYNGRYRFDLLEDFGDPLDGKGSEFGVWFSNSGDTILFSGDSGSGDTDLYYSIKLPNGNWGMARELPGKVNTRFNENFPVLSEDGTRLYFSSDNDKSMGGYDLFYSDFNTETREWEEPINMGYPINDTYDNYSISWVYGKRHAYISAIRPEGFGARDIYKVVFNEKDPYNYILRGDIRLEKDKNLIIPTSRPSVTVTDTLGNLVGQYKASADSAQFIMALTPGSYLINIEAEDLPSFTQPLEVPEKWYDNQADKFLFVIRKDEKD</sequence>
<name>A0ABS5JVX7_9BACT</name>
<evidence type="ECO:0000313" key="2">
    <source>
        <dbReference type="Proteomes" id="UP000708576"/>
    </source>
</evidence>
<dbReference type="EMBL" id="JAGUCO010000005">
    <property type="protein sequence ID" value="MBS2098486.1"/>
    <property type="molecule type" value="Genomic_DNA"/>
</dbReference>
<dbReference type="RefSeq" id="WP_212215727.1">
    <property type="nucleotide sequence ID" value="NZ_JAGUCO010000005.1"/>
</dbReference>
<dbReference type="Proteomes" id="UP000708576">
    <property type="component" value="Unassembled WGS sequence"/>
</dbReference>
<dbReference type="SUPFAM" id="SSF82171">
    <property type="entry name" value="DPP6 N-terminal domain-like"/>
    <property type="match status" value="1"/>
</dbReference>
<dbReference type="Gene3D" id="1.25.40.10">
    <property type="entry name" value="Tetratricopeptide repeat domain"/>
    <property type="match status" value="1"/>
</dbReference>